<dbReference type="EMBL" id="CP047475">
    <property type="protein sequence ID" value="QIA63320.1"/>
    <property type="molecule type" value="Genomic_DNA"/>
</dbReference>
<protein>
    <submittedName>
        <fullName evidence="2">Uncharacterized protein</fullName>
    </submittedName>
</protein>
<dbReference type="KEGG" id="vas:GT360_07195"/>
<organism evidence="2 3">
    <name type="scientific">Vibrio astriarenae</name>
    <dbReference type="NCBI Taxonomy" id="1481923"/>
    <lineage>
        <taxon>Bacteria</taxon>
        <taxon>Pseudomonadati</taxon>
        <taxon>Pseudomonadota</taxon>
        <taxon>Gammaproteobacteria</taxon>
        <taxon>Vibrionales</taxon>
        <taxon>Vibrionaceae</taxon>
        <taxon>Vibrio</taxon>
    </lineage>
</organism>
<proteinExistence type="predicted"/>
<evidence type="ECO:0000313" key="1">
    <source>
        <dbReference type="EMBL" id="QIA63315.1"/>
    </source>
</evidence>
<name>A0A7Z2YDS3_9VIBR</name>
<evidence type="ECO:0000313" key="3">
    <source>
        <dbReference type="Proteomes" id="UP000464262"/>
    </source>
</evidence>
<accession>A0A7Z2YDS3</accession>
<keyword evidence="3" id="KW-1185">Reference proteome</keyword>
<dbReference type="Proteomes" id="UP000464262">
    <property type="component" value="Chromosome 1"/>
</dbReference>
<evidence type="ECO:0000313" key="2">
    <source>
        <dbReference type="EMBL" id="QIA63320.1"/>
    </source>
</evidence>
<dbReference type="KEGG" id="vas:GT360_07220"/>
<dbReference type="AlphaFoldDB" id="A0A7Z2YDS3"/>
<reference evidence="2 3" key="1">
    <citation type="submission" date="2020-01" db="EMBL/GenBank/DDBJ databases">
        <title>Whole genome and functional gene identification of agarase of Vibrio HN897.</title>
        <authorList>
            <person name="Liu Y."/>
            <person name="Zhao Z."/>
        </authorList>
    </citation>
    <scope>NUCLEOTIDE SEQUENCE [LARGE SCALE GENOMIC DNA]</scope>
    <source>
        <strain evidence="2 3">HN897</strain>
    </source>
</reference>
<dbReference type="EMBL" id="CP047475">
    <property type="protein sequence ID" value="QIA63315.1"/>
    <property type="molecule type" value="Genomic_DNA"/>
</dbReference>
<dbReference type="RefSeq" id="WP_164648217.1">
    <property type="nucleotide sequence ID" value="NZ_CP047475.1"/>
</dbReference>
<gene>
    <name evidence="1" type="ORF">GT360_07195</name>
    <name evidence="2" type="ORF">GT360_07220</name>
</gene>
<sequence length="74" mass="8459">MAALDFSLPENTASLDSLTDIQLLQRSFPTTKCRFVRQGDIVHLLVYLNAYCDVPFLRVSTDVLYDEALRLEHV</sequence>